<organism evidence="2 3">
    <name type="scientific">Lacticaseibacillus zeae</name>
    <name type="common">Lactobacillus zeae</name>
    <dbReference type="NCBI Taxonomy" id="57037"/>
    <lineage>
        <taxon>Bacteria</taxon>
        <taxon>Bacillati</taxon>
        <taxon>Bacillota</taxon>
        <taxon>Bacilli</taxon>
        <taxon>Lactobacillales</taxon>
        <taxon>Lactobacillaceae</taxon>
        <taxon>Lacticaseibacillus</taxon>
    </lineage>
</organism>
<dbReference type="EMBL" id="VBWO01000006">
    <property type="protein sequence ID" value="TLF39352.1"/>
    <property type="molecule type" value="Genomic_DNA"/>
</dbReference>
<evidence type="ECO:0000256" key="1">
    <source>
        <dbReference type="SAM" id="Phobius"/>
    </source>
</evidence>
<keyword evidence="1" id="KW-1133">Transmembrane helix</keyword>
<reference evidence="2 3" key="1">
    <citation type="submission" date="2019-05" db="EMBL/GenBank/DDBJ databases">
        <title>Genome-based reclassification of Lactobacillus casei as Lactobacillus casei subsp. casei. subsp.nov., description of Lactobacillus casei subsp. zeae subsp. nov., and emended description of Lactobacillus casei.</title>
        <authorList>
            <person name="Huang C.-H."/>
        </authorList>
    </citation>
    <scope>NUCLEOTIDE SEQUENCE [LARGE SCALE GENOMIC DNA]</scope>
    <source>
        <strain evidence="2 3">CRBIP24.44</strain>
    </source>
</reference>
<sequence>MKMRQPYHLSWQLLTVAIIIAFIAFVEYWPHLSDDALMGSGLISGGLCIGALHMAHHVTDTSRSHKKK</sequence>
<gene>
    <name evidence="2" type="ORF">FEI15_07825</name>
</gene>
<keyword evidence="1" id="KW-0472">Membrane</keyword>
<dbReference type="AlphaFoldDB" id="A0A5R8LQ45"/>
<dbReference type="RefSeq" id="WP_070650783.1">
    <property type="nucleotide sequence ID" value="NZ_JAJPEZ010000032.1"/>
</dbReference>
<proteinExistence type="predicted"/>
<dbReference type="Proteomes" id="UP000309885">
    <property type="component" value="Unassembled WGS sequence"/>
</dbReference>
<comment type="caution">
    <text evidence="2">The sequence shown here is derived from an EMBL/GenBank/DDBJ whole genome shotgun (WGS) entry which is preliminary data.</text>
</comment>
<dbReference type="GeneID" id="93268716"/>
<name>A0A5R8LQ45_LACZE</name>
<feature type="transmembrane region" description="Helical" evidence="1">
    <location>
        <begin position="36"/>
        <end position="58"/>
    </location>
</feature>
<feature type="transmembrane region" description="Helical" evidence="1">
    <location>
        <begin position="12"/>
        <end position="30"/>
    </location>
</feature>
<protein>
    <submittedName>
        <fullName evidence="2">Uncharacterized protein</fullName>
    </submittedName>
</protein>
<keyword evidence="1" id="KW-0812">Transmembrane</keyword>
<evidence type="ECO:0000313" key="3">
    <source>
        <dbReference type="Proteomes" id="UP000309885"/>
    </source>
</evidence>
<evidence type="ECO:0000313" key="2">
    <source>
        <dbReference type="EMBL" id="TLF39352.1"/>
    </source>
</evidence>
<accession>A0A5R8LQ45</accession>